<dbReference type="Pfam" id="PF26041">
    <property type="entry name" value="DUF8011"/>
    <property type="match status" value="1"/>
</dbReference>
<accession>A0A2I8VNJ1</accession>
<dbReference type="RefSeq" id="WP_103427170.1">
    <property type="nucleotide sequence ID" value="NZ_CP026309.1"/>
</dbReference>
<evidence type="ECO:0000256" key="1">
    <source>
        <dbReference type="SAM" id="Phobius"/>
    </source>
</evidence>
<keyword evidence="1" id="KW-1133">Transmembrane helix</keyword>
<keyword evidence="1" id="KW-0812">Transmembrane</keyword>
<feature type="transmembrane region" description="Helical" evidence="1">
    <location>
        <begin position="19"/>
        <end position="36"/>
    </location>
</feature>
<keyword evidence="3" id="KW-1185">Reference proteome</keyword>
<dbReference type="KEGG" id="srub:C2R22_19050"/>
<feature type="transmembrane region" description="Helical" evidence="1">
    <location>
        <begin position="42"/>
        <end position="60"/>
    </location>
</feature>
<gene>
    <name evidence="2" type="ORF">C2R22_19050</name>
</gene>
<reference evidence="2 3" key="1">
    <citation type="submission" date="2018-01" db="EMBL/GenBank/DDBJ databases">
        <title>Complete genome sequence of Salinigranum rubrum GX10T, an extremely halophilic archaeon isolated from a marine solar saltern.</title>
        <authorList>
            <person name="Han S."/>
        </authorList>
    </citation>
    <scope>NUCLEOTIDE SEQUENCE [LARGE SCALE GENOMIC DNA]</scope>
    <source>
        <strain evidence="2 3">GX10</strain>
    </source>
</reference>
<dbReference type="GeneID" id="35594236"/>
<feature type="transmembrane region" description="Helical" evidence="1">
    <location>
        <begin position="72"/>
        <end position="92"/>
    </location>
</feature>
<organism evidence="2 3">
    <name type="scientific">Salinigranum rubrum</name>
    <dbReference type="NCBI Taxonomy" id="755307"/>
    <lineage>
        <taxon>Archaea</taxon>
        <taxon>Methanobacteriati</taxon>
        <taxon>Methanobacteriota</taxon>
        <taxon>Stenosarchaea group</taxon>
        <taxon>Halobacteria</taxon>
        <taxon>Halobacteriales</taxon>
        <taxon>Haloferacaceae</taxon>
        <taxon>Salinigranum</taxon>
    </lineage>
</organism>
<dbReference type="AlphaFoldDB" id="A0A2I8VNJ1"/>
<dbReference type="EMBL" id="CP026309">
    <property type="protein sequence ID" value="AUV83481.1"/>
    <property type="molecule type" value="Genomic_DNA"/>
</dbReference>
<dbReference type="InterPro" id="IPR058324">
    <property type="entry name" value="DUF8011"/>
</dbReference>
<sequence length="97" mass="10284">MPSTVSDVLFSEPSGRRHAAVMFSGALVLLSLYVYYTLFGESASLGGVFLMVGCALSGLAESLPKERRRTAGVLRLTAMFVLVCLLGAVVFAPELVV</sequence>
<name>A0A2I8VNJ1_9EURY</name>
<evidence type="ECO:0000313" key="2">
    <source>
        <dbReference type="EMBL" id="AUV83481.1"/>
    </source>
</evidence>
<keyword evidence="1" id="KW-0472">Membrane</keyword>
<protein>
    <submittedName>
        <fullName evidence="2">Uncharacterized protein</fullName>
    </submittedName>
</protein>
<dbReference type="Proteomes" id="UP000236584">
    <property type="component" value="Chromosome"/>
</dbReference>
<dbReference type="OrthoDB" id="351217at2157"/>
<proteinExistence type="predicted"/>
<evidence type="ECO:0000313" key="3">
    <source>
        <dbReference type="Proteomes" id="UP000236584"/>
    </source>
</evidence>